<organism evidence="2">
    <name type="scientific">Opuntia streptacantha</name>
    <name type="common">Prickly pear cactus</name>
    <name type="synonym">Opuntia cardona</name>
    <dbReference type="NCBI Taxonomy" id="393608"/>
    <lineage>
        <taxon>Eukaryota</taxon>
        <taxon>Viridiplantae</taxon>
        <taxon>Streptophyta</taxon>
        <taxon>Embryophyta</taxon>
        <taxon>Tracheophyta</taxon>
        <taxon>Spermatophyta</taxon>
        <taxon>Magnoliopsida</taxon>
        <taxon>eudicotyledons</taxon>
        <taxon>Gunneridae</taxon>
        <taxon>Pentapetalae</taxon>
        <taxon>Caryophyllales</taxon>
        <taxon>Cactineae</taxon>
        <taxon>Cactaceae</taxon>
        <taxon>Opuntioideae</taxon>
        <taxon>Opuntia</taxon>
    </lineage>
</organism>
<name>A0A7C9AM12_OPUST</name>
<evidence type="ECO:0000313" key="2">
    <source>
        <dbReference type="EMBL" id="MBA4669653.1"/>
    </source>
</evidence>
<evidence type="ECO:0000256" key="1">
    <source>
        <dbReference type="SAM" id="MobiDB-lite"/>
    </source>
</evidence>
<sequence>MPGKVAQQSISLGIGNLSCYSLRVIVANPCGSRVAIVGAVGGIKHHCGSLLNDKLSDLTIIWYPSVWRTHRGIVASRGCQEPMLVGIHQLPGIAVEGKAEHQLLGGHVCVDPGGDTTASAGSPRRITQGGVGPGQRAGSVGVVEVIRHHVYPVQAP</sequence>
<reference evidence="2" key="2">
    <citation type="submission" date="2020-07" db="EMBL/GenBank/DDBJ databases">
        <authorList>
            <person name="Vera ALvarez R."/>
            <person name="Arias-Moreno D.M."/>
            <person name="Jimenez-Jacinto V."/>
            <person name="Jimenez-Bremont J.F."/>
            <person name="Swaminathan K."/>
            <person name="Moose S.P."/>
            <person name="Guerrero-Gonzalez M.L."/>
            <person name="Marino-Ramirez L."/>
            <person name="Landsman D."/>
            <person name="Rodriguez-Kessler M."/>
            <person name="Delgado-Sanchez P."/>
        </authorList>
    </citation>
    <scope>NUCLEOTIDE SEQUENCE</scope>
    <source>
        <tissue evidence="2">Cladode</tissue>
    </source>
</reference>
<feature type="region of interest" description="Disordered" evidence="1">
    <location>
        <begin position="114"/>
        <end position="135"/>
    </location>
</feature>
<proteinExistence type="predicted"/>
<protein>
    <submittedName>
        <fullName evidence="2">Uncharacterized protein</fullName>
    </submittedName>
</protein>
<accession>A0A7C9AM12</accession>
<dbReference type="EMBL" id="GISG01244562">
    <property type="protein sequence ID" value="MBA4669653.1"/>
    <property type="molecule type" value="Transcribed_RNA"/>
</dbReference>
<dbReference type="AlphaFoldDB" id="A0A7C9AM12"/>
<reference evidence="2" key="1">
    <citation type="journal article" date="2013" name="J. Plant Res.">
        <title>Effect of fungi and light on seed germination of three Opuntia species from semiarid lands of central Mexico.</title>
        <authorList>
            <person name="Delgado-Sanchez P."/>
            <person name="Jimenez-Bremont J.F."/>
            <person name="Guerrero-Gonzalez Mde L."/>
            <person name="Flores J."/>
        </authorList>
    </citation>
    <scope>NUCLEOTIDE SEQUENCE</scope>
    <source>
        <tissue evidence="2">Cladode</tissue>
    </source>
</reference>